<feature type="compositionally biased region" description="Basic and acidic residues" evidence="1">
    <location>
        <begin position="36"/>
        <end position="47"/>
    </location>
</feature>
<gene>
    <name evidence="2" type="ORF">LtaPh_2802000</name>
</gene>
<keyword evidence="3" id="KW-1185">Reference proteome</keyword>
<dbReference type="EMBL" id="BLBS01000039">
    <property type="protein sequence ID" value="GET89936.1"/>
    <property type="molecule type" value="Genomic_DNA"/>
</dbReference>
<name>A0A640KJP3_LEITA</name>
<accession>A0A640KJP3</accession>
<evidence type="ECO:0000313" key="3">
    <source>
        <dbReference type="Proteomes" id="UP000419144"/>
    </source>
</evidence>
<evidence type="ECO:0000256" key="1">
    <source>
        <dbReference type="SAM" id="MobiDB-lite"/>
    </source>
</evidence>
<dbReference type="Proteomes" id="UP000419144">
    <property type="component" value="Unassembled WGS sequence"/>
</dbReference>
<sequence>MTPRRYEVGAKKPGVRRIEFPDSNGEKDVIDEETFHIQEHSAADKPREKKKQSSMPRQKRAAISDNAEGIRNFVQFETESMMYGRYVTAQQAKQRRESLFTEL</sequence>
<protein>
    <submittedName>
        <fullName evidence="2">Unspecified product</fullName>
    </submittedName>
</protein>
<feature type="compositionally biased region" description="Basic residues" evidence="1">
    <location>
        <begin position="48"/>
        <end position="60"/>
    </location>
</feature>
<dbReference type="AlphaFoldDB" id="A0A640KJP3"/>
<proteinExistence type="predicted"/>
<dbReference type="VEuPathDB" id="TriTrypDB:LtaPh_2802000"/>
<comment type="caution">
    <text evidence="2">The sequence shown here is derived from an EMBL/GenBank/DDBJ whole genome shotgun (WGS) entry which is preliminary data.</text>
</comment>
<evidence type="ECO:0000313" key="2">
    <source>
        <dbReference type="EMBL" id="GET89936.1"/>
    </source>
</evidence>
<reference evidence="2" key="1">
    <citation type="submission" date="2019-11" db="EMBL/GenBank/DDBJ databases">
        <title>Leishmania tarentolae CDS.</title>
        <authorList>
            <person name="Goto Y."/>
            <person name="Yamagishi J."/>
        </authorList>
    </citation>
    <scope>NUCLEOTIDE SEQUENCE [LARGE SCALE GENOMIC DNA]</scope>
    <source>
        <strain evidence="2">Parrot Tar II</strain>
    </source>
</reference>
<feature type="region of interest" description="Disordered" evidence="1">
    <location>
        <begin position="36"/>
        <end position="69"/>
    </location>
</feature>
<organism evidence="2 3">
    <name type="scientific">Leishmania tarentolae</name>
    <name type="common">Sauroleishmania tarentolae</name>
    <dbReference type="NCBI Taxonomy" id="5689"/>
    <lineage>
        <taxon>Eukaryota</taxon>
        <taxon>Discoba</taxon>
        <taxon>Euglenozoa</taxon>
        <taxon>Kinetoplastea</taxon>
        <taxon>Metakinetoplastina</taxon>
        <taxon>Trypanosomatida</taxon>
        <taxon>Trypanosomatidae</taxon>
        <taxon>Leishmaniinae</taxon>
        <taxon>Leishmania</taxon>
        <taxon>lizard Leishmania</taxon>
    </lineage>
</organism>